<sequence length="75" mass="9021">MRQRGEDLNWFPRPTALYKFRSWRVLNKFKQLQEEHCCSNTWIIAFNNGPPSSYSALTGLEAEKNKKTRCRWRKT</sequence>
<reference evidence="1 2" key="1">
    <citation type="journal article" date="2019" name="G3 (Bethesda)">
        <title>Sequencing of a Wild Apple (Malus baccata) Genome Unravels the Differences Between Cultivated and Wild Apple Species Regarding Disease Resistance and Cold Tolerance.</title>
        <authorList>
            <person name="Chen X."/>
        </authorList>
    </citation>
    <scope>NUCLEOTIDE SEQUENCE [LARGE SCALE GENOMIC DNA]</scope>
    <source>
        <strain evidence="2">cv. Shandingzi</strain>
        <tissue evidence="1">Leaves</tissue>
    </source>
</reference>
<dbReference type="Proteomes" id="UP000315295">
    <property type="component" value="Unassembled WGS sequence"/>
</dbReference>
<protein>
    <submittedName>
        <fullName evidence="1">Uncharacterized protein</fullName>
    </submittedName>
</protein>
<name>A0A540L483_MALBA</name>
<keyword evidence="2" id="KW-1185">Reference proteome</keyword>
<accession>A0A540L483</accession>
<evidence type="ECO:0000313" key="2">
    <source>
        <dbReference type="Proteomes" id="UP000315295"/>
    </source>
</evidence>
<comment type="caution">
    <text evidence="1">The sequence shown here is derived from an EMBL/GenBank/DDBJ whole genome shotgun (WGS) entry which is preliminary data.</text>
</comment>
<dbReference type="EMBL" id="VIEB01000776">
    <property type="protein sequence ID" value="TQD81159.1"/>
    <property type="molecule type" value="Genomic_DNA"/>
</dbReference>
<proteinExistence type="predicted"/>
<gene>
    <name evidence="1" type="ORF">C1H46_033269</name>
</gene>
<evidence type="ECO:0000313" key="1">
    <source>
        <dbReference type="EMBL" id="TQD81159.1"/>
    </source>
</evidence>
<organism evidence="1 2">
    <name type="scientific">Malus baccata</name>
    <name type="common">Siberian crab apple</name>
    <name type="synonym">Pyrus baccata</name>
    <dbReference type="NCBI Taxonomy" id="106549"/>
    <lineage>
        <taxon>Eukaryota</taxon>
        <taxon>Viridiplantae</taxon>
        <taxon>Streptophyta</taxon>
        <taxon>Embryophyta</taxon>
        <taxon>Tracheophyta</taxon>
        <taxon>Spermatophyta</taxon>
        <taxon>Magnoliopsida</taxon>
        <taxon>eudicotyledons</taxon>
        <taxon>Gunneridae</taxon>
        <taxon>Pentapetalae</taxon>
        <taxon>rosids</taxon>
        <taxon>fabids</taxon>
        <taxon>Rosales</taxon>
        <taxon>Rosaceae</taxon>
        <taxon>Amygdaloideae</taxon>
        <taxon>Maleae</taxon>
        <taxon>Malus</taxon>
    </lineage>
</organism>
<dbReference type="AlphaFoldDB" id="A0A540L483"/>